<sequence length="64" mass="7569">MKINRPFYYFLLFIGGFAILVGFDYSKSGSFDWFDNFMQTAFVTVFYIFFMNKSLKKSSDIKTS</sequence>
<dbReference type="RefSeq" id="WP_058385429.1">
    <property type="nucleotide sequence ID" value="NZ_CP013661.2"/>
</dbReference>
<keyword evidence="1" id="KW-1133">Transmembrane helix</keyword>
<proteinExistence type="predicted"/>
<evidence type="ECO:0000313" key="3">
    <source>
        <dbReference type="Proteomes" id="UP000065533"/>
    </source>
</evidence>
<feature type="transmembrane region" description="Helical" evidence="1">
    <location>
        <begin position="37"/>
        <end position="55"/>
    </location>
</feature>
<gene>
    <name evidence="2" type="ORF">AUO94_08925</name>
</gene>
<dbReference type="Proteomes" id="UP000065533">
    <property type="component" value="Chromosome"/>
</dbReference>
<feature type="transmembrane region" description="Helical" evidence="1">
    <location>
        <begin position="7"/>
        <end position="25"/>
    </location>
</feature>
<reference evidence="2" key="1">
    <citation type="submission" date="2016-01" db="EMBL/GenBank/DDBJ databases">
        <title>Complete genome of Planococcus kocurri type strain.</title>
        <authorList>
            <person name="See-Too W.S."/>
        </authorList>
    </citation>
    <scope>NUCLEOTIDE SEQUENCE [LARGE SCALE GENOMIC DNA]</scope>
    <source>
        <strain evidence="2">ATCC 43650</strain>
    </source>
</reference>
<evidence type="ECO:0000256" key="1">
    <source>
        <dbReference type="SAM" id="Phobius"/>
    </source>
</evidence>
<evidence type="ECO:0000313" key="2">
    <source>
        <dbReference type="EMBL" id="ALS78770.1"/>
    </source>
</evidence>
<accession>A0ABM5WWP9</accession>
<protein>
    <submittedName>
        <fullName evidence="2">Uncharacterized protein</fullName>
    </submittedName>
</protein>
<dbReference type="EMBL" id="CP013661">
    <property type="protein sequence ID" value="ALS78770.1"/>
    <property type="molecule type" value="Genomic_DNA"/>
</dbReference>
<keyword evidence="3" id="KW-1185">Reference proteome</keyword>
<name>A0ABM5WWP9_9BACL</name>
<keyword evidence="1" id="KW-0472">Membrane</keyword>
<organism evidence="2 3">
    <name type="scientific">Planococcus kocurii</name>
    <dbReference type="NCBI Taxonomy" id="1374"/>
    <lineage>
        <taxon>Bacteria</taxon>
        <taxon>Bacillati</taxon>
        <taxon>Bacillota</taxon>
        <taxon>Bacilli</taxon>
        <taxon>Bacillales</taxon>
        <taxon>Caryophanaceae</taxon>
        <taxon>Planococcus</taxon>
    </lineage>
</organism>
<keyword evidence="1" id="KW-0812">Transmembrane</keyword>